<dbReference type="SUPFAM" id="SSF53697">
    <property type="entry name" value="SIS domain"/>
    <property type="match status" value="1"/>
</dbReference>
<dbReference type="GO" id="GO:0006094">
    <property type="term" value="P:gluconeogenesis"/>
    <property type="evidence" value="ECO:0007669"/>
    <property type="project" value="UniProtKB-KW"/>
</dbReference>
<dbReference type="GeneID" id="97243692"/>
<dbReference type="GO" id="GO:0006096">
    <property type="term" value="P:glycolytic process"/>
    <property type="evidence" value="ECO:0007669"/>
    <property type="project" value="UniProtKB-UniPathway"/>
</dbReference>
<dbReference type="GO" id="GO:0097367">
    <property type="term" value="F:carbohydrate derivative binding"/>
    <property type="evidence" value="ECO:0007669"/>
    <property type="project" value="InterPro"/>
</dbReference>
<evidence type="ECO:0000256" key="2">
    <source>
        <dbReference type="ARBA" id="ARBA00006604"/>
    </source>
</evidence>
<dbReference type="PRINTS" id="PR00662">
    <property type="entry name" value="G6PISOMERASE"/>
</dbReference>
<dbReference type="PANTHER" id="PTHR11469">
    <property type="entry name" value="GLUCOSE-6-PHOSPHATE ISOMERASE"/>
    <property type="match status" value="1"/>
</dbReference>
<gene>
    <name evidence="8" type="ORF">AUP44_25100</name>
</gene>
<dbReference type="InterPro" id="IPR046348">
    <property type="entry name" value="SIS_dom_sf"/>
</dbReference>
<name>A0A162LDT9_9PROT</name>
<dbReference type="GO" id="GO:0005829">
    <property type="term" value="C:cytosol"/>
    <property type="evidence" value="ECO:0007669"/>
    <property type="project" value="TreeGrafter"/>
</dbReference>
<evidence type="ECO:0000256" key="6">
    <source>
        <dbReference type="ARBA" id="ARBA00029321"/>
    </source>
</evidence>
<dbReference type="EC" id="5.3.1.9" evidence="7"/>
<dbReference type="EMBL" id="LPZR01000087">
    <property type="protein sequence ID" value="KYO54502.1"/>
    <property type="molecule type" value="Genomic_DNA"/>
</dbReference>
<dbReference type="InterPro" id="IPR035476">
    <property type="entry name" value="SIS_PGI_1"/>
</dbReference>
<evidence type="ECO:0000313" key="9">
    <source>
        <dbReference type="Proteomes" id="UP000075787"/>
    </source>
</evidence>
<comment type="caution">
    <text evidence="8">The sequence shown here is derived from an EMBL/GenBank/DDBJ whole genome shotgun (WGS) entry which is preliminary data.</text>
</comment>
<dbReference type="Gene3D" id="3.40.50.10490">
    <property type="entry name" value="Glucose-6-phosphate isomerase like protein, domain 1"/>
    <property type="match status" value="2"/>
</dbReference>
<comment type="similarity">
    <text evidence="2 7">Belongs to the GPI family.</text>
</comment>
<dbReference type="AlphaFoldDB" id="A0A162LDT9"/>
<evidence type="ECO:0000256" key="7">
    <source>
        <dbReference type="RuleBase" id="RU000612"/>
    </source>
</evidence>
<dbReference type="PROSITE" id="PS51463">
    <property type="entry name" value="P_GLUCOSE_ISOMERASE_3"/>
    <property type="match status" value="1"/>
</dbReference>
<evidence type="ECO:0000313" key="8">
    <source>
        <dbReference type="EMBL" id="KYO54502.1"/>
    </source>
</evidence>
<sequence length="427" mass="45090">MAKTLPFSIDFTGCLADTGAECGALLDQTRSALARLQGWQADGTLPLLRLPAARDDLAALEPLVLRWRDEASDVLVLGIGGSSLGAQALLELRDPDDRGPRIHTPDNVDPVSFRRLVDGLDWAGTRVLAVSKSGGTVETVAQLLLVLDRMEASLGRDATAARLVVVAEPGDSPLRRIADDYGVETFDHDPNVGGRFSVLSLVGLLPAMLGGVDAVAIREGAAAVLDQAFAGGDPAGIPAAMGAAATAALMQHKGISQAVQFGYVDRLARFGEWWRQLVGESLGKQGIGLAPVFARGATDQHSQLQLYLDGPRDKLVTVIEPPAEQQPAWRITPEAATRYGVPYLAGRSLGDLIAAEARATAESLIAEGRPTIRMKLDAVDGRTIGALMMTAMIETILLADLLAVDPFDQPAVEKGKVLTREYLAAAG</sequence>
<reference evidence="8 9" key="1">
    <citation type="submission" date="2015-12" db="EMBL/GenBank/DDBJ databases">
        <title>Genome sequence of Tistrella mobilis MCCC 1A02139.</title>
        <authorList>
            <person name="Lu L."/>
            <person name="Lai Q."/>
            <person name="Shao Z."/>
            <person name="Qian P."/>
        </authorList>
    </citation>
    <scope>NUCLEOTIDE SEQUENCE [LARGE SCALE GENOMIC DNA]</scope>
    <source>
        <strain evidence="8 9">MCCC 1A02139</strain>
    </source>
</reference>
<dbReference type="Pfam" id="PF00342">
    <property type="entry name" value="PGI"/>
    <property type="match status" value="1"/>
</dbReference>
<proteinExistence type="inferred from homology"/>
<evidence type="ECO:0000256" key="4">
    <source>
        <dbReference type="ARBA" id="ARBA00023152"/>
    </source>
</evidence>
<keyword evidence="4 7" id="KW-0324">Glycolysis</keyword>
<comment type="pathway">
    <text evidence="1 7">Carbohydrate degradation; glycolysis; D-glyceraldehyde 3-phosphate and glycerone phosphate from D-glucose: step 2/4.</text>
</comment>
<keyword evidence="3 7" id="KW-0312">Gluconeogenesis</keyword>
<organism evidence="8 9">
    <name type="scientific">Tistrella mobilis</name>
    <dbReference type="NCBI Taxonomy" id="171437"/>
    <lineage>
        <taxon>Bacteria</taxon>
        <taxon>Pseudomonadati</taxon>
        <taxon>Pseudomonadota</taxon>
        <taxon>Alphaproteobacteria</taxon>
        <taxon>Geminicoccales</taxon>
        <taxon>Geminicoccaceae</taxon>
        <taxon>Tistrella</taxon>
    </lineage>
</organism>
<dbReference type="InterPro" id="IPR001672">
    <property type="entry name" value="G6P_Isomerase"/>
</dbReference>
<accession>A0A162LDT9</accession>
<dbReference type="GO" id="GO:0004347">
    <property type="term" value="F:glucose-6-phosphate isomerase activity"/>
    <property type="evidence" value="ECO:0007669"/>
    <property type="project" value="UniProtKB-EC"/>
</dbReference>
<protein>
    <recommendedName>
        <fullName evidence="7">Glucose-6-phosphate isomerase</fullName>
        <ecNumber evidence="7">5.3.1.9</ecNumber>
    </recommendedName>
</protein>
<dbReference type="CDD" id="cd05015">
    <property type="entry name" value="SIS_PGI_1"/>
    <property type="match status" value="1"/>
</dbReference>
<dbReference type="GO" id="GO:0048029">
    <property type="term" value="F:monosaccharide binding"/>
    <property type="evidence" value="ECO:0007669"/>
    <property type="project" value="TreeGrafter"/>
</dbReference>
<evidence type="ECO:0000256" key="5">
    <source>
        <dbReference type="ARBA" id="ARBA00023235"/>
    </source>
</evidence>
<dbReference type="GO" id="GO:0051156">
    <property type="term" value="P:glucose 6-phosphate metabolic process"/>
    <property type="evidence" value="ECO:0007669"/>
    <property type="project" value="TreeGrafter"/>
</dbReference>
<dbReference type="UniPathway" id="UPA00109">
    <property type="reaction ID" value="UER00181"/>
</dbReference>
<comment type="catalytic activity">
    <reaction evidence="6 7">
        <text>alpha-D-glucose 6-phosphate = beta-D-fructose 6-phosphate</text>
        <dbReference type="Rhea" id="RHEA:11816"/>
        <dbReference type="ChEBI" id="CHEBI:57634"/>
        <dbReference type="ChEBI" id="CHEBI:58225"/>
        <dbReference type="EC" id="5.3.1.9"/>
    </reaction>
</comment>
<dbReference type="RefSeq" id="WP_062762989.1">
    <property type="nucleotide sequence ID" value="NZ_CP121045.1"/>
</dbReference>
<dbReference type="InterPro" id="IPR018189">
    <property type="entry name" value="Phosphoglucose_isomerase_CS"/>
</dbReference>
<dbReference type="PANTHER" id="PTHR11469:SF1">
    <property type="entry name" value="GLUCOSE-6-PHOSPHATE ISOMERASE"/>
    <property type="match status" value="1"/>
</dbReference>
<evidence type="ECO:0000256" key="3">
    <source>
        <dbReference type="ARBA" id="ARBA00022432"/>
    </source>
</evidence>
<dbReference type="PROSITE" id="PS00174">
    <property type="entry name" value="P_GLUCOSE_ISOMERASE_2"/>
    <property type="match status" value="1"/>
</dbReference>
<keyword evidence="5 7" id="KW-0413">Isomerase</keyword>
<evidence type="ECO:0000256" key="1">
    <source>
        <dbReference type="ARBA" id="ARBA00004926"/>
    </source>
</evidence>
<dbReference type="OrthoDB" id="140919at2"/>
<dbReference type="Proteomes" id="UP000075787">
    <property type="component" value="Unassembled WGS sequence"/>
</dbReference>